<name>A0A975UUN3_9CAUD</name>
<keyword evidence="2" id="KW-1185">Reference proteome</keyword>
<dbReference type="EMBL" id="MZ605293">
    <property type="protein sequence ID" value="QYW06543.1"/>
    <property type="molecule type" value="Genomic_DNA"/>
</dbReference>
<proteinExistence type="predicted"/>
<gene>
    <name evidence="1" type="ORF">uav_011</name>
</gene>
<sequence length="220" mass="24805">MSYKVEAIKELAKNIKASGFRVFIAKAGSYGFYTDAEGSKVVSFQYGLGGYSFTGNYKTDQPRTTGTGWQLADGTYQQMFNECPTWSLRGASWKYTTLEQYLATYHPSSQYTEVLDEVLPVNTPQLGNLIYSCVNLTEWPEGTTLLSIIQREKSVTGIPSIEVVEDWLRGLPSACTIPFENAVIEKILKSSGNGHWSTDDYWRWCASRVQQFAKYPDAYK</sequence>
<reference evidence="1" key="1">
    <citation type="submission" date="2021-07" db="EMBL/GenBank/DDBJ databases">
        <title>Complete genome sequence and phylogenomic analysis of the two lytic bacteriophage isolated from terrestrial biotopes of Antarctica.</title>
        <authorList>
            <person name="Holovan V."/>
            <person name="Rabalski L."/>
            <person name="Zlatohurska M."/>
            <person name="Andriichuk O."/>
            <person name="Budzanivska I."/>
            <person name="Shevchenko O."/>
            <person name="Gupalo A."/>
        </authorList>
    </citation>
    <scope>NUCLEOTIDE SEQUENCE</scope>
</reference>
<evidence type="ECO:0000313" key="2">
    <source>
        <dbReference type="Proteomes" id="UP001058093"/>
    </source>
</evidence>
<accession>A0A975UUN3</accession>
<organism evidence="1 2">
    <name type="scientific">Pseudomonas phage UAVern</name>
    <dbReference type="NCBI Taxonomy" id="2856997"/>
    <lineage>
        <taxon>Viruses</taxon>
        <taxon>Duplodnaviria</taxon>
        <taxon>Heunggongvirae</taxon>
        <taxon>Uroviricota</taxon>
        <taxon>Caudoviricetes</taxon>
        <taxon>Vandenendeviridae</taxon>
        <taxon>Gorskivirinae</taxon>
        <taxon>Uavernvirus</taxon>
        <taxon>Uavernvirus uavern</taxon>
    </lineage>
</organism>
<evidence type="ECO:0000313" key="1">
    <source>
        <dbReference type="EMBL" id="QYW06543.1"/>
    </source>
</evidence>
<protein>
    <submittedName>
        <fullName evidence="1">Uncharacterized protein</fullName>
    </submittedName>
</protein>
<dbReference type="Proteomes" id="UP001058093">
    <property type="component" value="Segment"/>
</dbReference>